<dbReference type="RefSeq" id="WP_081159489.1">
    <property type="nucleotide sequence ID" value="NZ_LWBP01000002.1"/>
</dbReference>
<gene>
    <name evidence="1" type="ORF">A4R26_10125</name>
</gene>
<organism evidence="1 2">
    <name type="scientific">Niastella populi</name>
    <dbReference type="NCBI Taxonomy" id="550983"/>
    <lineage>
        <taxon>Bacteria</taxon>
        <taxon>Pseudomonadati</taxon>
        <taxon>Bacteroidota</taxon>
        <taxon>Chitinophagia</taxon>
        <taxon>Chitinophagales</taxon>
        <taxon>Chitinophagaceae</taxon>
        <taxon>Niastella</taxon>
    </lineage>
</organism>
<dbReference type="AlphaFoldDB" id="A0A1V9GBB8"/>
<name>A0A1V9GBB8_9BACT</name>
<evidence type="ECO:0000313" key="1">
    <source>
        <dbReference type="EMBL" id="OQP67854.1"/>
    </source>
</evidence>
<accession>A0A1V9GBB8</accession>
<dbReference type="OrthoDB" id="9824923at2"/>
<keyword evidence="2" id="KW-1185">Reference proteome</keyword>
<reference evidence="2" key="1">
    <citation type="submission" date="2016-04" db="EMBL/GenBank/DDBJ databases">
        <authorList>
            <person name="Chen L."/>
            <person name="Zhuang W."/>
            <person name="Wang G."/>
        </authorList>
    </citation>
    <scope>NUCLEOTIDE SEQUENCE [LARGE SCALE GENOMIC DNA]</scope>
    <source>
        <strain evidence="2">208</strain>
    </source>
</reference>
<dbReference type="EMBL" id="LWBP01000002">
    <property type="protein sequence ID" value="OQP67854.1"/>
    <property type="molecule type" value="Genomic_DNA"/>
</dbReference>
<comment type="caution">
    <text evidence="1">The sequence shown here is derived from an EMBL/GenBank/DDBJ whole genome shotgun (WGS) entry which is preliminary data.</text>
</comment>
<protein>
    <submittedName>
        <fullName evidence="1">Uncharacterized protein</fullName>
    </submittedName>
</protein>
<proteinExistence type="predicted"/>
<dbReference type="STRING" id="550983.A4R26_10125"/>
<evidence type="ECO:0000313" key="2">
    <source>
        <dbReference type="Proteomes" id="UP000192276"/>
    </source>
</evidence>
<dbReference type="Proteomes" id="UP000192276">
    <property type="component" value="Unassembled WGS sequence"/>
</dbReference>
<sequence>MEKELTKQNDVHCDDSHNAQRFIMVWIPFAAHLKAGVFYLEKYPGSVHVVDGQPGVLLRTVRFKHTGLIHGYVPVLDDRNSPVYRKGDWIGVKRLPHLHLINYGCEYLAFNQDNKGVLCKLMPHKAEEKVLLQFENGWYRPQVWKRAQIQALFAVELLVPALP</sequence>